<evidence type="ECO:0008006" key="4">
    <source>
        <dbReference type="Google" id="ProtNLM"/>
    </source>
</evidence>
<reference evidence="3" key="1">
    <citation type="submission" date="2021-01" db="EMBL/GenBank/DDBJ databases">
        <authorList>
            <person name="Corre E."/>
            <person name="Pelletier E."/>
            <person name="Niang G."/>
            <person name="Scheremetjew M."/>
            <person name="Finn R."/>
            <person name="Kale V."/>
            <person name="Holt S."/>
            <person name="Cochrane G."/>
            <person name="Meng A."/>
            <person name="Brown T."/>
            <person name="Cohen L."/>
        </authorList>
    </citation>
    <scope>NUCLEOTIDE SEQUENCE</scope>
    <source>
        <strain evidence="3">CCMP1510</strain>
    </source>
</reference>
<dbReference type="Gene3D" id="1.25.40.10">
    <property type="entry name" value="Tetratricopeptide repeat domain"/>
    <property type="match status" value="1"/>
</dbReference>
<dbReference type="Gene3D" id="1.25.10.10">
    <property type="entry name" value="Leucine-rich Repeat Variant"/>
    <property type="match status" value="1"/>
</dbReference>
<dbReference type="InterPro" id="IPR011990">
    <property type="entry name" value="TPR-like_helical_dom_sf"/>
</dbReference>
<dbReference type="InterPro" id="IPR011989">
    <property type="entry name" value="ARM-like"/>
</dbReference>
<dbReference type="InterPro" id="IPR016024">
    <property type="entry name" value="ARM-type_fold"/>
</dbReference>
<protein>
    <recommendedName>
        <fullName evidence="4">Protein unc-45 homolog B</fullName>
    </recommendedName>
</protein>
<dbReference type="PANTHER" id="PTHR45994">
    <property type="entry name" value="FI21225P1"/>
    <property type="match status" value="1"/>
</dbReference>
<evidence type="ECO:0000256" key="1">
    <source>
        <dbReference type="ARBA" id="ARBA00004496"/>
    </source>
</evidence>
<dbReference type="SMART" id="SM00028">
    <property type="entry name" value="TPR"/>
    <property type="match status" value="3"/>
</dbReference>
<dbReference type="SUPFAM" id="SSF48452">
    <property type="entry name" value="TPR-like"/>
    <property type="match status" value="1"/>
</dbReference>
<proteinExistence type="predicted"/>
<sequence>MKASGGVESKDEGNRLFSQGKYEEAIEVYNRALTEAFDPQLKCTIFTNRAACAMKLNRWEECVSDCDVALRIDGGRVKALYRRAFALAAIGKDIERACFDAVKAAKLDPKNKEAIKLARELKAKVTKDMERRGAYESPIMRAARRILGQSDNDTMTLPDALKNATSIVATDGSEAITMWRCGACGAAVNLIINEENELAILACRFLASCCLTLSVAIDIKQLFPLAKCKHLNQLVSQDVALLAVAARVADELTAHKDEEERNDNLVQLEKRFVAESICTALNPLKEKRQKWLDAALDVLVRWLGPIIERLTPESEVKLKKLTTTKAKREAVQKRQIDIEKRRRNACARLAEFALTDDYDTIWLGIWALLDAQNDNLRLKAHATLARILKATATPTPLGAEHGPYEFDKSAQNDMSVSDLLEKILDTGDDCIELKTKQADENLNISDELRFRRKKAALVASFSLASGYLGAKALQRCFESPLVLLQVIESRDIMAEKLAAECLANAAACQEGRAFLAPLVAAGTLEALASDESKTKNTRSAAAAATARLGLAANALKAGSQETGRLLSAALALCKRGPNDDYSVEDAAARDRGLEVLAALSADSNVKEEIAHGSGRLGTGSAIDILCTQVGSKIKGNDPSAYALISIFANLTVTNNELRQRHFRERDMDITPEQYDELMRVTKQKAEEDADNDTEALASRRRRKLVLADGGAIISQIILSDPPPSLQTRRKLAETLCQLSVDVELRGVLIQQGALRAAVALCNEENKEEEEKDDVLQHMRVHAGHACARMLITTDPHKLPDATAYSAIRPLLWTCKQVAILDIIHFEACLALTNLITLGHDAKRRVAQARGINTLEYLQFSDHKLIQRAATEALTNMVPDPDFLAHLKKKDKLKLWLAFATELPDEDDEELDDKAKQEALALPRAATGCLAMVTEHDDEELALCLSLIKEKSAPDALIELVSYNDPAIVHRAAVLITNLAHDRRARRVLLKVVPTLEPTLRTAMDSTFANVSVISNALGAAIEAIQTPIEGEPTAA</sequence>
<dbReference type="AlphaFoldDB" id="A0A7S3JQE0"/>
<dbReference type="EMBL" id="HBIJ01000869">
    <property type="protein sequence ID" value="CAE0359910.1"/>
    <property type="molecule type" value="Transcribed_RNA"/>
</dbReference>
<name>A0A7S3JQE0_9STRA</name>
<dbReference type="SUPFAM" id="SSF48371">
    <property type="entry name" value="ARM repeat"/>
    <property type="match status" value="1"/>
</dbReference>
<evidence type="ECO:0000256" key="2">
    <source>
        <dbReference type="ARBA" id="ARBA00022490"/>
    </source>
</evidence>
<dbReference type="InterPro" id="IPR019734">
    <property type="entry name" value="TPR_rpt"/>
</dbReference>
<comment type="subcellular location">
    <subcellularLocation>
        <location evidence="1">Cytoplasm</location>
    </subcellularLocation>
</comment>
<keyword evidence="2" id="KW-0963">Cytoplasm</keyword>
<dbReference type="GO" id="GO:0051879">
    <property type="term" value="F:Hsp90 protein binding"/>
    <property type="evidence" value="ECO:0007669"/>
    <property type="project" value="TreeGrafter"/>
</dbReference>
<organism evidence="3">
    <name type="scientific">Aureoumbra lagunensis</name>
    <dbReference type="NCBI Taxonomy" id="44058"/>
    <lineage>
        <taxon>Eukaryota</taxon>
        <taxon>Sar</taxon>
        <taxon>Stramenopiles</taxon>
        <taxon>Ochrophyta</taxon>
        <taxon>Pelagophyceae</taxon>
        <taxon>Pelagomonadales</taxon>
        <taxon>Aureoumbra</taxon>
    </lineage>
</organism>
<dbReference type="GO" id="GO:0005737">
    <property type="term" value="C:cytoplasm"/>
    <property type="evidence" value="ECO:0007669"/>
    <property type="project" value="UniProtKB-SubCell"/>
</dbReference>
<accession>A0A7S3JQE0</accession>
<evidence type="ECO:0000313" key="3">
    <source>
        <dbReference type="EMBL" id="CAE0359910.1"/>
    </source>
</evidence>
<gene>
    <name evidence="3" type="ORF">ALAG00032_LOCUS639</name>
</gene>
<dbReference type="PANTHER" id="PTHR45994:SF1">
    <property type="entry name" value="FI21225P1"/>
    <property type="match status" value="1"/>
</dbReference>